<evidence type="ECO:0000256" key="3">
    <source>
        <dbReference type="ARBA" id="ARBA00022837"/>
    </source>
</evidence>
<dbReference type="InterPro" id="IPR037481">
    <property type="entry name" value="LacX"/>
</dbReference>
<dbReference type="InterPro" id="IPR008183">
    <property type="entry name" value="Aldose_1/G6P_1-epimerase"/>
</dbReference>
<evidence type="ECO:0000256" key="1">
    <source>
        <dbReference type="ARBA" id="ARBA00001913"/>
    </source>
</evidence>
<reference evidence="4 5" key="1">
    <citation type="submission" date="2020-03" db="EMBL/GenBank/DDBJ databases">
        <title>Genomic Encyclopedia of Type Strains, Phase IV (KMG-IV): sequencing the most valuable type-strain genomes for metagenomic binning, comparative biology and taxonomic classification.</title>
        <authorList>
            <person name="Goeker M."/>
        </authorList>
    </citation>
    <scope>NUCLEOTIDE SEQUENCE [LARGE SCALE GENOMIC DNA]</scope>
    <source>
        <strain evidence="4 5">DSM 105096</strain>
    </source>
</reference>
<keyword evidence="3" id="KW-0106">Calcium</keyword>
<dbReference type="InterPro" id="IPR011013">
    <property type="entry name" value="Gal_mutarotase_sf_dom"/>
</dbReference>
<gene>
    <name evidence="4" type="ORF">GGR27_003005</name>
</gene>
<keyword evidence="5" id="KW-1185">Reference proteome</keyword>
<comment type="caution">
    <text evidence="4">The sequence shown here is derived from an EMBL/GenBank/DDBJ whole genome shotgun (WGS) entry which is preliminary data.</text>
</comment>
<name>A0ABX0XDV5_9BACT</name>
<comment type="subunit">
    <text evidence="2">Monomer.</text>
</comment>
<accession>A0ABX0XDV5</accession>
<dbReference type="Pfam" id="PF01263">
    <property type="entry name" value="Aldose_epim"/>
    <property type="match status" value="1"/>
</dbReference>
<dbReference type="CDD" id="cd09024">
    <property type="entry name" value="Aldose_epim_lacX"/>
    <property type="match status" value="1"/>
</dbReference>
<sequence>MRHALENHRLSISVEEKGAELASLINLKNGAEYMWQADPEVWGSSAPVLFPIIGMLKDGETSINGEKYRIPKHGMVRNNEELELFYHGEDRLTFRMCSTEETLKTYPYEFDFRITYRLRNEHVICYHEVTNTGSEPMFFCLGGHPAFRVPFREGERYEDYFLRFEEAETSKRWEVTKEGTIGPDTHAVPWEDGNILPLTHDLFSDDALVFKDLNSPSVILESRHSGPVLKVDYAGWTHLGIWAKPDGDFVCIEPWMGLADAYDSDKQFVRKEGIVELAAGETFEMSYDIKVLGLEA</sequence>
<dbReference type="SUPFAM" id="SSF74650">
    <property type="entry name" value="Galactose mutarotase-like"/>
    <property type="match status" value="1"/>
</dbReference>
<evidence type="ECO:0000313" key="5">
    <source>
        <dbReference type="Proteomes" id="UP000770785"/>
    </source>
</evidence>
<dbReference type="InterPro" id="IPR014718">
    <property type="entry name" value="GH-type_carb-bd"/>
</dbReference>
<dbReference type="Proteomes" id="UP000770785">
    <property type="component" value="Unassembled WGS sequence"/>
</dbReference>
<evidence type="ECO:0000313" key="4">
    <source>
        <dbReference type="EMBL" id="NJC27488.1"/>
    </source>
</evidence>
<proteinExistence type="predicted"/>
<dbReference type="EMBL" id="JAATJH010000005">
    <property type="protein sequence ID" value="NJC27488.1"/>
    <property type="molecule type" value="Genomic_DNA"/>
</dbReference>
<dbReference type="RefSeq" id="WP_168038634.1">
    <property type="nucleotide sequence ID" value="NZ_JAATJH010000005.1"/>
</dbReference>
<comment type="cofactor">
    <cofactor evidence="1">
        <name>Ca(2+)</name>
        <dbReference type="ChEBI" id="CHEBI:29108"/>
    </cofactor>
</comment>
<protein>
    <submittedName>
        <fullName evidence="4">Galactose mutarotase-like enzyme</fullName>
    </submittedName>
</protein>
<evidence type="ECO:0000256" key="2">
    <source>
        <dbReference type="ARBA" id="ARBA00011245"/>
    </source>
</evidence>
<dbReference type="Gene3D" id="2.70.98.10">
    <property type="match status" value="1"/>
</dbReference>
<organism evidence="4 5">
    <name type="scientific">Neolewinella antarctica</name>
    <dbReference type="NCBI Taxonomy" id="442734"/>
    <lineage>
        <taxon>Bacteria</taxon>
        <taxon>Pseudomonadati</taxon>
        <taxon>Bacteroidota</taxon>
        <taxon>Saprospiria</taxon>
        <taxon>Saprospirales</taxon>
        <taxon>Lewinellaceae</taxon>
        <taxon>Neolewinella</taxon>
    </lineage>
</organism>